<sequence>MTSLISSGLAEWAFDPKGLKQFHSAMKQLAYVWTREYIIADITPLPAYHIRRLITNVEGFCAQLEWTSLRGVLPPPAADHFGEILAELLIDIAVHERLFQKPFWYLDGKAGPDD</sequence>
<organism evidence="1 2">
    <name type="scientific">Aspergillus pseudoustus</name>
    <dbReference type="NCBI Taxonomy" id="1810923"/>
    <lineage>
        <taxon>Eukaryota</taxon>
        <taxon>Fungi</taxon>
        <taxon>Dikarya</taxon>
        <taxon>Ascomycota</taxon>
        <taxon>Pezizomycotina</taxon>
        <taxon>Eurotiomycetes</taxon>
        <taxon>Eurotiomycetidae</taxon>
        <taxon>Eurotiales</taxon>
        <taxon>Aspergillaceae</taxon>
        <taxon>Aspergillus</taxon>
        <taxon>Aspergillus subgen. Nidulantes</taxon>
    </lineage>
</organism>
<gene>
    <name evidence="1" type="ORF">BJY01DRAFT_249222</name>
</gene>
<protein>
    <submittedName>
        <fullName evidence="1">Uncharacterized protein</fullName>
    </submittedName>
</protein>
<proteinExistence type="predicted"/>
<evidence type="ECO:0000313" key="1">
    <source>
        <dbReference type="EMBL" id="KAL2842179.1"/>
    </source>
</evidence>
<dbReference type="Proteomes" id="UP001610446">
    <property type="component" value="Unassembled WGS sequence"/>
</dbReference>
<evidence type="ECO:0000313" key="2">
    <source>
        <dbReference type="Proteomes" id="UP001610446"/>
    </source>
</evidence>
<reference evidence="1 2" key="1">
    <citation type="submission" date="2024-07" db="EMBL/GenBank/DDBJ databases">
        <title>Section-level genome sequencing and comparative genomics of Aspergillus sections Usti and Cavernicolus.</title>
        <authorList>
            <consortium name="Lawrence Berkeley National Laboratory"/>
            <person name="Nybo J.L."/>
            <person name="Vesth T.C."/>
            <person name="Theobald S."/>
            <person name="Frisvad J.C."/>
            <person name="Larsen T.O."/>
            <person name="Kjaerboelling I."/>
            <person name="Rothschild-Mancinelli K."/>
            <person name="Lyhne E.K."/>
            <person name="Kogle M.E."/>
            <person name="Barry K."/>
            <person name="Clum A."/>
            <person name="Na H."/>
            <person name="Ledsgaard L."/>
            <person name="Lin J."/>
            <person name="Lipzen A."/>
            <person name="Kuo A."/>
            <person name="Riley R."/>
            <person name="Mondo S."/>
            <person name="Labutti K."/>
            <person name="Haridas S."/>
            <person name="Pangalinan J."/>
            <person name="Salamov A.A."/>
            <person name="Simmons B.A."/>
            <person name="Magnuson J.K."/>
            <person name="Chen J."/>
            <person name="Drula E."/>
            <person name="Henrissat B."/>
            <person name="Wiebenga A."/>
            <person name="Lubbers R.J."/>
            <person name="Gomes A.C."/>
            <person name="Makela M.R."/>
            <person name="Stajich J."/>
            <person name="Grigoriev I.V."/>
            <person name="Mortensen U.H."/>
            <person name="De Vries R.P."/>
            <person name="Baker S.E."/>
            <person name="Andersen M.R."/>
        </authorList>
    </citation>
    <scope>NUCLEOTIDE SEQUENCE [LARGE SCALE GENOMIC DNA]</scope>
    <source>
        <strain evidence="1 2">CBS 123904</strain>
    </source>
</reference>
<comment type="caution">
    <text evidence="1">The sequence shown here is derived from an EMBL/GenBank/DDBJ whole genome shotgun (WGS) entry which is preliminary data.</text>
</comment>
<dbReference type="EMBL" id="JBFXLU010000102">
    <property type="protein sequence ID" value="KAL2842179.1"/>
    <property type="molecule type" value="Genomic_DNA"/>
</dbReference>
<name>A0ABR4JQ67_9EURO</name>
<keyword evidence="2" id="KW-1185">Reference proteome</keyword>
<accession>A0ABR4JQ67</accession>